<dbReference type="Pfam" id="PF07727">
    <property type="entry name" value="RVT_2"/>
    <property type="match status" value="1"/>
</dbReference>
<keyword evidence="4" id="KW-1185">Reference proteome</keyword>
<dbReference type="PANTHER" id="PTHR11439:SF489">
    <property type="entry name" value="RNA-DIRECTED DNA POLYMERASE"/>
    <property type="match status" value="1"/>
</dbReference>
<feature type="compositionally biased region" description="Pro residues" evidence="1">
    <location>
        <begin position="888"/>
        <end position="900"/>
    </location>
</feature>
<dbReference type="InterPro" id="IPR001584">
    <property type="entry name" value="Integrase_cat-core"/>
</dbReference>
<feature type="compositionally biased region" description="Low complexity" evidence="1">
    <location>
        <begin position="228"/>
        <end position="249"/>
    </location>
</feature>
<dbReference type="GO" id="GO:0015074">
    <property type="term" value="P:DNA integration"/>
    <property type="evidence" value="ECO:0007669"/>
    <property type="project" value="InterPro"/>
</dbReference>
<dbReference type="Pfam" id="PF25597">
    <property type="entry name" value="SH3_retrovirus"/>
    <property type="match status" value="1"/>
</dbReference>
<dbReference type="InterPro" id="IPR054722">
    <property type="entry name" value="PolX-like_BBD"/>
</dbReference>
<evidence type="ECO:0000256" key="1">
    <source>
        <dbReference type="SAM" id="MobiDB-lite"/>
    </source>
</evidence>
<evidence type="ECO:0000313" key="4">
    <source>
        <dbReference type="Proteomes" id="UP000694240"/>
    </source>
</evidence>
<dbReference type="InterPro" id="IPR057670">
    <property type="entry name" value="SH3_retrovirus"/>
</dbReference>
<name>A0A8T2ABL1_9BRAS</name>
<dbReference type="PROSITE" id="PS50994">
    <property type="entry name" value="INTEGRASE"/>
    <property type="match status" value="1"/>
</dbReference>
<feature type="compositionally biased region" description="Low complexity" evidence="1">
    <location>
        <begin position="858"/>
        <end position="887"/>
    </location>
</feature>
<feature type="region of interest" description="Disordered" evidence="1">
    <location>
        <begin position="222"/>
        <end position="262"/>
    </location>
</feature>
<dbReference type="Pfam" id="PF14223">
    <property type="entry name" value="Retrotran_gag_2"/>
    <property type="match status" value="1"/>
</dbReference>
<sequence length="1440" mass="161225">MSNVSSETITFNGKSLVNINMSNVTKLTASNYIMWSRQVHALLHGYGLSHYLDPSRNSPDRQITVNNVVSENPEYEVWNRQDQLIYSALIGALSLNVQPTVSRANTSAAVWITLADTYAKPSRGHIKQLQHQIKQWKKETRTIDEYVLGLTNRFDQLALIGKIIDHEDQVDYILGGLPEDYKSVVDQMEGRDVAPSLTEIHEKLLNHEAKLITSPAPGTFPITANYVNNNRNQNRSTSKNQNQNQNQNQPWKPQFARGQETRTSRPYLGKCQICGVQGHSAKRCNQLQSFTTQSSQALLPTPPYPPSTWFPRANFTTAAPALSNNPWVLDSGSTHHITSDLNNLSLHQPYNGGEEVLIGDGSGLRITHTGSASLPSCSKALSLKDVLYVPEIQKNLISVYRLCNANKVSVEFFPAHFQVKDLRTGVQLLQGRTKAELYEWPIHNPSPASYVTSTSTKPTLQEWHSRLGHPSLRILKTIVSQFSLPFSHSQINSLCRDCSINKSHKLPFSETSIRSSRPLEILFSDVWTSPIMSIDNYKYYLIIVDHHTRYTWFYPLKLKSHVKETFIKIKALVENRFQTKIGTLFSDNGGEYIALREFLSTNGITHLTTPPHTPEHNGLSERRHRHIVETGLSLLTHASIPTTYWSYALSTAVYLINRMPSPTISLQSPYQKLFQTNPNYSKLKTFGCLCYPWLRPYNSTKLEPKSSPCVFIGYSLTQSAYFCLQPQTQRIYVSRHVRFDETIFPFSSTPSMSDIVSTSQTHRPTNSYVPTVYVPLVQSPPPSPLESPPLFDPSPFDSPANPTETAAASMDSSGPSSPSAQHSFNAEAQSATQAQQASNVSNSAQNQSVSAHIEDTNETQSVTQNTNSSSSADTASTPSSQHATQAPVVPPAPAISPPRHPMTTRSQSGIVKPNVKYTLAATLAASDLEPRTVTQALKDDRWRNSMSEEFNAQIANQKWNLVPSPPLTVNVIGCKWIFRTKFNPDGSVHRYKSRLVAKGYSQQAGLDYNETFSPVIKSTTIRLVLDIAVKRDWPIRQLDVNNAFLQGTLTEDVYMSQPPGYIDKDRPNHVCHLKKALYGLKQAPRAWYMELRNFLQSVGFKNSFADTSLFILKKGNSYVYMLIYVDDILVTDSDSGLIQETLTALANRFSVKDHEELSYFLGIEAKRVSSGLHLSQRRYILDLLERQNMLHAKPIATPMATVPKLTLHSGTKLPDATEYRRVVGSLQYLAFTRPDISYAVNRLSQFMHSPSTDHWQAVKRVLRYLAGTPTHGIFIHRNTPLTLHAFSDSDWAGDSDDLVSTNAYVVYLGRNPISWSSKKQKGVARSSTEAEYRAVANTSSELSWISSLMTELGVAISTPPVIYCDNIGATYLCANPVFHSRMKHIALDYHFIRNQVQAGHLRVKHISTKDQLADALTKPLNRTTFQLLANKIGVSKTPPS</sequence>
<dbReference type="Pfam" id="PF00665">
    <property type="entry name" value="rve"/>
    <property type="match status" value="1"/>
</dbReference>
<feature type="compositionally biased region" description="Low complexity" evidence="1">
    <location>
        <begin position="806"/>
        <end position="851"/>
    </location>
</feature>
<evidence type="ECO:0000313" key="3">
    <source>
        <dbReference type="EMBL" id="KAG7569422.1"/>
    </source>
</evidence>
<reference evidence="3 4" key="1">
    <citation type="submission" date="2020-12" db="EMBL/GenBank/DDBJ databases">
        <title>Concerted genomic and epigenomic changes stabilize Arabidopsis allopolyploids.</title>
        <authorList>
            <person name="Chen Z."/>
        </authorList>
    </citation>
    <scope>NUCLEOTIDE SEQUENCE [LARGE SCALE GENOMIC DNA]</scope>
    <source>
        <strain evidence="3">Allo738</strain>
        <tissue evidence="3">Leaf</tissue>
    </source>
</reference>
<organism evidence="3 4">
    <name type="scientific">Arabidopsis thaliana x Arabidopsis arenosa</name>
    <dbReference type="NCBI Taxonomy" id="1240361"/>
    <lineage>
        <taxon>Eukaryota</taxon>
        <taxon>Viridiplantae</taxon>
        <taxon>Streptophyta</taxon>
        <taxon>Embryophyta</taxon>
        <taxon>Tracheophyta</taxon>
        <taxon>Spermatophyta</taxon>
        <taxon>Magnoliopsida</taxon>
        <taxon>eudicotyledons</taxon>
        <taxon>Gunneridae</taxon>
        <taxon>Pentapetalae</taxon>
        <taxon>rosids</taxon>
        <taxon>malvids</taxon>
        <taxon>Brassicales</taxon>
        <taxon>Brassicaceae</taxon>
        <taxon>Camelineae</taxon>
        <taxon>Arabidopsis</taxon>
    </lineage>
</organism>
<dbReference type="Pfam" id="PF22936">
    <property type="entry name" value="Pol_BBD"/>
    <property type="match status" value="1"/>
</dbReference>
<protein>
    <submittedName>
        <fullName evidence="3">Ribonuclease H-like superfamily</fullName>
    </submittedName>
</protein>
<accession>A0A8T2ABL1</accession>
<feature type="region of interest" description="Disordered" evidence="1">
    <location>
        <begin position="779"/>
        <end position="909"/>
    </location>
</feature>
<dbReference type="Proteomes" id="UP000694240">
    <property type="component" value="Chromosome 9"/>
</dbReference>
<dbReference type="PANTHER" id="PTHR11439">
    <property type="entry name" value="GAG-POL-RELATED RETROTRANSPOSON"/>
    <property type="match status" value="1"/>
</dbReference>
<feature type="compositionally biased region" description="Pro residues" evidence="1">
    <location>
        <begin position="779"/>
        <end position="792"/>
    </location>
</feature>
<dbReference type="CDD" id="cd09272">
    <property type="entry name" value="RNase_HI_RT_Ty1"/>
    <property type="match status" value="1"/>
</dbReference>
<dbReference type="EMBL" id="JAEFBK010000009">
    <property type="protein sequence ID" value="KAG7569422.1"/>
    <property type="molecule type" value="Genomic_DNA"/>
</dbReference>
<evidence type="ECO:0000259" key="2">
    <source>
        <dbReference type="PROSITE" id="PS50994"/>
    </source>
</evidence>
<comment type="caution">
    <text evidence="3">The sequence shown here is derived from an EMBL/GenBank/DDBJ whole genome shotgun (WGS) entry which is preliminary data.</text>
</comment>
<dbReference type="InterPro" id="IPR013103">
    <property type="entry name" value="RVT_2"/>
</dbReference>
<dbReference type="InterPro" id="IPR025724">
    <property type="entry name" value="GAG-pre-integrase_dom"/>
</dbReference>
<feature type="domain" description="Integrase catalytic" evidence="2">
    <location>
        <begin position="514"/>
        <end position="677"/>
    </location>
</feature>
<gene>
    <name evidence="3" type="ORF">ISN45_Aa04g021410</name>
</gene>
<dbReference type="Pfam" id="PF13976">
    <property type="entry name" value="gag_pre-integrs"/>
    <property type="match status" value="1"/>
</dbReference>
<proteinExistence type="predicted"/>